<dbReference type="GO" id="GO:0004519">
    <property type="term" value="F:endonuclease activity"/>
    <property type="evidence" value="ECO:0007669"/>
    <property type="project" value="InterPro"/>
</dbReference>
<sequence length="237" mass="26895">MGLNDDQATLLMEEMLEKDECIEDINGGHVSGCITKEELWKMTSSEKEPDGIWFEKWMTCHIAADYAKSKATYRAAIDLCRTGHWPKDVQDIIKLFLDKKSFIEKRVIKSVHLHKSHIILRSQYPSSFTGLSRTKNENCASHFCDIAGCIRPEHLVIETTGVNNSRYNCEGVTLFVRLGSETSPGHIIQATPCPHGLNSGDQGLKNSCRKLKIYAQDQVSIDYFVKKNKKFVKNNKK</sequence>
<evidence type="ECO:0000313" key="2">
    <source>
        <dbReference type="EMBL" id="CAF1475174.1"/>
    </source>
</evidence>
<name>A0A815RHH6_9BILA</name>
<dbReference type="SUPFAM" id="SSF54060">
    <property type="entry name" value="His-Me finger endonucleases"/>
    <property type="match status" value="1"/>
</dbReference>
<dbReference type="Proteomes" id="UP000663832">
    <property type="component" value="Unassembled WGS sequence"/>
</dbReference>
<reference evidence="2" key="1">
    <citation type="submission" date="2021-02" db="EMBL/GenBank/DDBJ databases">
        <authorList>
            <person name="Nowell W R."/>
        </authorList>
    </citation>
    <scope>NUCLEOTIDE SEQUENCE</scope>
</reference>
<dbReference type="OrthoDB" id="5386048at2759"/>
<dbReference type="Proteomes" id="UP000663877">
    <property type="component" value="Unassembled WGS sequence"/>
</dbReference>
<dbReference type="Gene3D" id="3.90.75.10">
    <property type="entry name" value="Homing Intron 3 (I-ppo) Encoded Endonuclease, Chain A"/>
    <property type="match status" value="1"/>
</dbReference>
<dbReference type="InterPro" id="IPR008704">
    <property type="entry name" value="Endonuclease_Zinc-binding_loop"/>
</dbReference>
<keyword evidence="4" id="KW-1185">Reference proteome</keyword>
<evidence type="ECO:0000259" key="1">
    <source>
        <dbReference type="Pfam" id="PF05551"/>
    </source>
</evidence>
<evidence type="ECO:0000313" key="5">
    <source>
        <dbReference type="Proteomes" id="UP000663877"/>
    </source>
</evidence>
<dbReference type="Pfam" id="PF05551">
    <property type="entry name" value="zf-His_Me_endon"/>
    <property type="match status" value="1"/>
</dbReference>
<dbReference type="EMBL" id="CAJNOM010002747">
    <property type="protein sequence ID" value="CAF1637052.1"/>
    <property type="molecule type" value="Genomic_DNA"/>
</dbReference>
<proteinExistence type="predicted"/>
<dbReference type="EMBL" id="CAJNOI010002425">
    <property type="protein sequence ID" value="CAF1475174.1"/>
    <property type="molecule type" value="Genomic_DNA"/>
</dbReference>
<organism evidence="2 5">
    <name type="scientific">Adineta steineri</name>
    <dbReference type="NCBI Taxonomy" id="433720"/>
    <lineage>
        <taxon>Eukaryota</taxon>
        <taxon>Metazoa</taxon>
        <taxon>Spiralia</taxon>
        <taxon>Gnathifera</taxon>
        <taxon>Rotifera</taxon>
        <taxon>Eurotatoria</taxon>
        <taxon>Bdelloidea</taxon>
        <taxon>Adinetida</taxon>
        <taxon>Adinetidae</taxon>
        <taxon>Adineta</taxon>
    </lineage>
</organism>
<dbReference type="InterPro" id="IPR044925">
    <property type="entry name" value="His-Me_finger_sf"/>
</dbReference>
<feature type="domain" description="Zinc-binding loop region of homing endonuclease" evidence="1">
    <location>
        <begin position="110"/>
        <end position="195"/>
    </location>
</feature>
<gene>
    <name evidence="2" type="ORF">BJG266_LOCUS41751</name>
    <name evidence="3" type="ORF">QVE165_LOCUS58631</name>
</gene>
<evidence type="ECO:0000313" key="4">
    <source>
        <dbReference type="Proteomes" id="UP000663832"/>
    </source>
</evidence>
<dbReference type="InterPro" id="IPR044930">
    <property type="entry name" value="Homing_endonuclease_His-Me"/>
</dbReference>
<dbReference type="AlphaFoldDB" id="A0A815RHH6"/>
<accession>A0A815RHH6</accession>
<evidence type="ECO:0000313" key="3">
    <source>
        <dbReference type="EMBL" id="CAF1637052.1"/>
    </source>
</evidence>
<protein>
    <recommendedName>
        <fullName evidence="1">Zinc-binding loop region of homing endonuclease domain-containing protein</fullName>
    </recommendedName>
</protein>
<comment type="caution">
    <text evidence="2">The sequence shown here is derived from an EMBL/GenBank/DDBJ whole genome shotgun (WGS) entry which is preliminary data.</text>
</comment>